<evidence type="ECO:0000313" key="4">
    <source>
        <dbReference type="EMBL" id="GIM47803.1"/>
    </source>
</evidence>
<sequence length="188" mass="21275">MAKENSYSKTEWILYIIILPFIFTIILAFLILQFIGYNIADKVTGYFKQIPVVKNAVSSTKDANSGTQSSEVRQLEKQMNELNLQVSELQKLRDSLLKSQEQKDALISQLRNQIFTLQKQLDDKKAEEDKQKADAALYEDMSPGKAAAILEAMPNEQARNILNHLSTDAKAAILEKMDPKKVLQLVSQ</sequence>
<dbReference type="SUPFAM" id="SSF158791">
    <property type="entry name" value="MgtE N-terminal domain-like"/>
    <property type="match status" value="1"/>
</dbReference>
<keyword evidence="5" id="KW-1185">Reference proteome</keyword>
<evidence type="ECO:0000259" key="3">
    <source>
        <dbReference type="Pfam" id="PF03448"/>
    </source>
</evidence>
<reference evidence="4" key="1">
    <citation type="journal article" date="2023" name="Int. J. Syst. Evol. Microbiol.">
        <title>Collibacillus ludicampi gen. nov., sp. nov., a new soil bacterium of the family Alicyclobacillaceae.</title>
        <authorList>
            <person name="Jojima T."/>
            <person name="Ioku Y."/>
            <person name="Fukuta Y."/>
            <person name="Shirasaka N."/>
            <person name="Matsumura Y."/>
            <person name="Mori M."/>
        </authorList>
    </citation>
    <scope>NUCLEOTIDE SEQUENCE</scope>
    <source>
        <strain evidence="4">TP075</strain>
    </source>
</reference>
<organism evidence="4 5">
    <name type="scientific">Collibacillus ludicampi</name>
    <dbReference type="NCBI Taxonomy" id="2771369"/>
    <lineage>
        <taxon>Bacteria</taxon>
        <taxon>Bacillati</taxon>
        <taxon>Bacillota</taxon>
        <taxon>Bacilli</taxon>
        <taxon>Bacillales</taxon>
        <taxon>Alicyclobacillaceae</taxon>
        <taxon>Collibacillus</taxon>
    </lineage>
</organism>
<evidence type="ECO:0000256" key="1">
    <source>
        <dbReference type="SAM" id="Coils"/>
    </source>
</evidence>
<dbReference type="RefSeq" id="WP_282200739.1">
    <property type="nucleotide sequence ID" value="NZ_BOQE01000001.1"/>
</dbReference>
<dbReference type="Pfam" id="PF03448">
    <property type="entry name" value="MgtE_N"/>
    <property type="match status" value="1"/>
</dbReference>
<evidence type="ECO:0000313" key="5">
    <source>
        <dbReference type="Proteomes" id="UP001057291"/>
    </source>
</evidence>
<feature type="domain" description="Magnesium transporter MgtE intracellular" evidence="3">
    <location>
        <begin position="134"/>
        <end position="185"/>
    </location>
</feature>
<keyword evidence="2" id="KW-0812">Transmembrane</keyword>
<dbReference type="AlphaFoldDB" id="A0AAV4LJI9"/>
<keyword evidence="1" id="KW-0175">Coiled coil</keyword>
<feature type="coiled-coil region" evidence="1">
    <location>
        <begin position="65"/>
        <end position="127"/>
    </location>
</feature>
<name>A0AAV4LJI9_9BACL</name>
<keyword evidence="2" id="KW-1133">Transmembrane helix</keyword>
<protein>
    <recommendedName>
        <fullName evidence="3">Magnesium transporter MgtE intracellular domain-containing protein</fullName>
    </recommendedName>
</protein>
<evidence type="ECO:0000256" key="2">
    <source>
        <dbReference type="SAM" id="Phobius"/>
    </source>
</evidence>
<dbReference type="Proteomes" id="UP001057291">
    <property type="component" value="Unassembled WGS sequence"/>
</dbReference>
<gene>
    <name evidence="4" type="ORF">DNHGIG_33520</name>
</gene>
<keyword evidence="2" id="KW-0472">Membrane</keyword>
<proteinExistence type="predicted"/>
<accession>A0AAV4LJI9</accession>
<dbReference type="Gene3D" id="1.25.60.10">
    <property type="entry name" value="MgtE N-terminal domain-like"/>
    <property type="match status" value="1"/>
</dbReference>
<dbReference type="InterPro" id="IPR038076">
    <property type="entry name" value="MgtE_N_sf"/>
</dbReference>
<dbReference type="EMBL" id="BOQE01000001">
    <property type="protein sequence ID" value="GIM47803.1"/>
    <property type="molecule type" value="Genomic_DNA"/>
</dbReference>
<comment type="caution">
    <text evidence="4">The sequence shown here is derived from an EMBL/GenBank/DDBJ whole genome shotgun (WGS) entry which is preliminary data.</text>
</comment>
<dbReference type="InterPro" id="IPR006668">
    <property type="entry name" value="Mg_transptr_MgtE_intracell_dom"/>
</dbReference>
<feature type="transmembrane region" description="Helical" evidence="2">
    <location>
        <begin position="12"/>
        <end position="32"/>
    </location>
</feature>